<proteinExistence type="inferred from homology"/>
<feature type="binding site" evidence="15">
    <location>
        <position position="60"/>
    </location>
    <ligand>
        <name>Mg(2+)</name>
        <dbReference type="ChEBI" id="CHEBI:18420"/>
    </ligand>
</feature>
<reference evidence="21" key="1">
    <citation type="submission" date="2025-08" db="UniProtKB">
        <authorList>
            <consortium name="RefSeq"/>
        </authorList>
    </citation>
    <scope>IDENTIFICATION</scope>
    <source>
        <tissue evidence="21">Whole organism</tissue>
    </source>
</reference>
<dbReference type="SUPFAM" id="SSF53649">
    <property type="entry name" value="Alkaline phosphatase-like"/>
    <property type="match status" value="1"/>
</dbReference>
<dbReference type="CDD" id="cd16012">
    <property type="entry name" value="ALP"/>
    <property type="match status" value="1"/>
</dbReference>
<evidence type="ECO:0000256" key="19">
    <source>
        <dbReference type="SAM" id="SignalP"/>
    </source>
</evidence>
<comment type="similarity">
    <text evidence="2 16">Belongs to the alkaline phosphatase family.</text>
</comment>
<feature type="signal peptide" evidence="19">
    <location>
        <begin position="1"/>
        <end position="21"/>
    </location>
</feature>
<keyword evidence="8 17" id="KW-0378">Hydrolase</keyword>
<evidence type="ECO:0000256" key="3">
    <source>
        <dbReference type="ARBA" id="ARBA00012647"/>
    </source>
</evidence>
<feature type="active site" description="Phosphoserine intermediate" evidence="14">
    <location>
        <position position="110"/>
    </location>
</feature>
<feature type="binding site" evidence="15">
    <location>
        <position position="331"/>
    </location>
    <ligand>
        <name>Mg(2+)</name>
        <dbReference type="ChEBI" id="CHEBI:18420"/>
    </ligand>
</feature>
<evidence type="ECO:0000256" key="14">
    <source>
        <dbReference type="PIRSR" id="PIRSR601952-1"/>
    </source>
</evidence>
<dbReference type="GeneID" id="108667545"/>
<evidence type="ECO:0000256" key="1">
    <source>
        <dbReference type="ARBA" id="ARBA00004609"/>
    </source>
</evidence>
<keyword evidence="13" id="KW-0449">Lipoprotein</keyword>
<feature type="chain" id="PRO_5034537238" description="Alkaline phosphatase" evidence="19">
    <location>
        <begin position="22"/>
        <end position="662"/>
    </location>
</feature>
<sequence>MFLKFSLALAVDLLFIASSTSQKFESSQQWWNLARTELAAALNVRDNWNVARNVILFLGDGMGITASTAARIYKGQKKGMNGEEGYLVWERFPNNALIKTYNVDRQVPDSAATATAFLCGVKVNYETIGLDPVVPFDDCEASKDVSTHLTSVLQWAQDANKATGIVTSTRITHATPAATYSRVANRRWECNRSEGMAGHGCPDIAEQLVHHNPGKNIKVILGGGRQPLGATLGIPDEFTCNRTDNKDLTSEWMKSKHDAGFKARYITSAAELRSLDHSSLDYVMGLFADSHLPFVEDQAPGSSNTPSLAEMAIAAVRQLQKEDAGFFLLVEGGRIDHAYHNNLPKKALEETIAFDEAITAVLKEVDLDETLVVVTADHSHVLTINGYPNRGNDILGLADVSDVDGLPYTTLMFTNGPGFNITSNGKNVTRADPREYPLQHGEHMSQTAVPLKAFQETHGGEDVALYAAGPMSHLFHRLHEQNYIAHVMAYAACIGPSAGENCGRPSFASKLDDDDAFSLPHSPLKRSSAGFNDLSSVAPEVSAAAAAQVASSAGIRMTSAAGTPLTGRPLFNVPKKPTHSQASSASSSPAKIGSKSKTSSSSSAHKFPTLSPTLQSLLDRSQQSIINALGLERIQHTQAFSSVQDVSNLLGKPAFEAPSHDM</sequence>
<evidence type="ECO:0000256" key="15">
    <source>
        <dbReference type="PIRSR" id="PIRSR601952-2"/>
    </source>
</evidence>
<evidence type="ECO:0000256" key="10">
    <source>
        <dbReference type="ARBA" id="ARBA00022842"/>
    </source>
</evidence>
<feature type="binding site" evidence="15">
    <location>
        <position position="173"/>
    </location>
    <ligand>
        <name>Mg(2+)</name>
        <dbReference type="ChEBI" id="CHEBI:18420"/>
    </ligand>
</feature>
<dbReference type="PRINTS" id="PR00113">
    <property type="entry name" value="ALKPHPHTASE"/>
</dbReference>
<evidence type="ECO:0000256" key="17">
    <source>
        <dbReference type="RuleBase" id="RU003947"/>
    </source>
</evidence>
<dbReference type="GO" id="GO:0004035">
    <property type="term" value="F:alkaline phosphatase activity"/>
    <property type="evidence" value="ECO:0007669"/>
    <property type="project" value="UniProtKB-EC"/>
</dbReference>
<feature type="binding site" evidence="15">
    <location>
        <position position="60"/>
    </location>
    <ligand>
        <name>Zn(2+)</name>
        <dbReference type="ChEBI" id="CHEBI:29105"/>
        <label>2</label>
    </ligand>
</feature>
<dbReference type="Pfam" id="PF00245">
    <property type="entry name" value="Alk_phosphatase"/>
    <property type="match status" value="1"/>
</dbReference>
<evidence type="ECO:0000256" key="9">
    <source>
        <dbReference type="ARBA" id="ARBA00022833"/>
    </source>
</evidence>
<evidence type="ECO:0000256" key="16">
    <source>
        <dbReference type="RuleBase" id="RU003946"/>
    </source>
</evidence>
<evidence type="ECO:0000256" key="11">
    <source>
        <dbReference type="ARBA" id="ARBA00023136"/>
    </source>
</evidence>
<comment type="catalytic activity">
    <reaction evidence="17">
        <text>a phosphate monoester + H2O = an alcohol + phosphate</text>
        <dbReference type="Rhea" id="RHEA:15017"/>
        <dbReference type="ChEBI" id="CHEBI:15377"/>
        <dbReference type="ChEBI" id="CHEBI:30879"/>
        <dbReference type="ChEBI" id="CHEBI:43474"/>
        <dbReference type="ChEBI" id="CHEBI:67140"/>
        <dbReference type="EC" id="3.1.3.1"/>
    </reaction>
</comment>
<organism evidence="20 21">
    <name type="scientific">Hyalella azteca</name>
    <name type="common">Amphipod</name>
    <dbReference type="NCBI Taxonomy" id="294128"/>
    <lineage>
        <taxon>Eukaryota</taxon>
        <taxon>Metazoa</taxon>
        <taxon>Ecdysozoa</taxon>
        <taxon>Arthropoda</taxon>
        <taxon>Crustacea</taxon>
        <taxon>Multicrustacea</taxon>
        <taxon>Malacostraca</taxon>
        <taxon>Eumalacostraca</taxon>
        <taxon>Peracarida</taxon>
        <taxon>Amphipoda</taxon>
        <taxon>Senticaudata</taxon>
        <taxon>Talitrida</taxon>
        <taxon>Talitroidea</taxon>
        <taxon>Hyalellidae</taxon>
        <taxon>Hyalella</taxon>
    </lineage>
</organism>
<dbReference type="KEGG" id="hazt:108667545"/>
<dbReference type="SMART" id="SM00098">
    <property type="entry name" value="alkPPc"/>
    <property type="match status" value="1"/>
</dbReference>
<feature type="region of interest" description="Disordered" evidence="18">
    <location>
        <begin position="566"/>
        <end position="608"/>
    </location>
</feature>
<dbReference type="AlphaFoldDB" id="A0A8B7N9P4"/>
<keyword evidence="7 15" id="KW-0479">Metal-binding</keyword>
<evidence type="ECO:0000313" key="20">
    <source>
        <dbReference type="Proteomes" id="UP000694843"/>
    </source>
</evidence>
<dbReference type="PANTHER" id="PTHR11596">
    <property type="entry name" value="ALKALINE PHOSPHATASE"/>
    <property type="match status" value="1"/>
</dbReference>
<dbReference type="RefSeq" id="XP_018010073.1">
    <property type="nucleotide sequence ID" value="XM_018154584.2"/>
</dbReference>
<keyword evidence="20" id="KW-1185">Reference proteome</keyword>
<dbReference type="EC" id="3.1.3.1" evidence="3 17"/>
<evidence type="ECO:0000256" key="5">
    <source>
        <dbReference type="ARBA" id="ARBA00022553"/>
    </source>
</evidence>
<evidence type="ECO:0000256" key="2">
    <source>
        <dbReference type="ARBA" id="ARBA00005984"/>
    </source>
</evidence>
<dbReference type="GO" id="GO:0005886">
    <property type="term" value="C:plasma membrane"/>
    <property type="evidence" value="ECO:0007669"/>
    <property type="project" value="UniProtKB-SubCell"/>
</dbReference>
<protein>
    <recommendedName>
        <fullName evidence="3 17">Alkaline phosphatase</fullName>
        <ecNumber evidence="3 17">3.1.3.1</ecNumber>
    </recommendedName>
</protein>
<dbReference type="FunFam" id="3.40.720.10:FF:000008">
    <property type="entry name" value="Alkaline phosphatase"/>
    <property type="match status" value="1"/>
</dbReference>
<keyword evidence="10 15" id="KW-0460">Magnesium</keyword>
<evidence type="ECO:0000256" key="8">
    <source>
        <dbReference type="ARBA" id="ARBA00022801"/>
    </source>
</evidence>
<dbReference type="OMA" id="GHAFSIN"/>
<comment type="subcellular location">
    <subcellularLocation>
        <location evidence="1">Cell membrane</location>
        <topology evidence="1">Lipid-anchor</topology>
        <topology evidence="1">GPI-anchor</topology>
    </subcellularLocation>
</comment>
<evidence type="ECO:0000256" key="6">
    <source>
        <dbReference type="ARBA" id="ARBA00022622"/>
    </source>
</evidence>
<evidence type="ECO:0000256" key="13">
    <source>
        <dbReference type="ARBA" id="ARBA00023288"/>
    </source>
</evidence>
<dbReference type="Gene3D" id="3.40.720.10">
    <property type="entry name" value="Alkaline Phosphatase, subunit A"/>
    <property type="match status" value="1"/>
</dbReference>
<feature type="binding site" evidence="15">
    <location>
        <position position="340"/>
    </location>
    <ligand>
        <name>Zn(2+)</name>
        <dbReference type="ChEBI" id="CHEBI:29105"/>
        <label>2</label>
    </ligand>
</feature>
<dbReference type="GO" id="GO:0046872">
    <property type="term" value="F:metal ion binding"/>
    <property type="evidence" value="ECO:0007669"/>
    <property type="project" value="UniProtKB-KW"/>
</dbReference>
<dbReference type="PROSITE" id="PS00123">
    <property type="entry name" value="ALKALINE_PHOSPHATASE"/>
    <property type="match status" value="1"/>
</dbReference>
<keyword evidence="4" id="KW-1003">Cell membrane</keyword>
<keyword evidence="9 15" id="KW-0862">Zinc</keyword>
<gene>
    <name evidence="21" type="primary">LOC108667545</name>
</gene>
<evidence type="ECO:0000256" key="12">
    <source>
        <dbReference type="ARBA" id="ARBA00023180"/>
    </source>
</evidence>
<keyword evidence="5" id="KW-0597">Phosphoprotein</keyword>
<keyword evidence="12" id="KW-0325">Glycoprotein</keyword>
<dbReference type="OrthoDB" id="5818554at2759"/>
<dbReference type="InterPro" id="IPR018299">
    <property type="entry name" value="Alkaline_phosphatase_AS"/>
</dbReference>
<feature type="compositionally biased region" description="Low complexity" evidence="18">
    <location>
        <begin position="580"/>
        <end position="603"/>
    </location>
</feature>
<keyword evidence="19" id="KW-0732">Signal</keyword>
<comment type="cofactor">
    <cofactor evidence="15">
        <name>Mg(2+)</name>
        <dbReference type="ChEBI" id="CHEBI:18420"/>
    </cofactor>
    <text evidence="15">Binds 1 Mg(2+) ion.</text>
</comment>
<feature type="binding site" evidence="15">
    <location>
        <position position="377"/>
    </location>
    <ligand>
        <name>Zn(2+)</name>
        <dbReference type="ChEBI" id="CHEBI:29105"/>
        <label>2</label>
    </ligand>
</feature>
<dbReference type="GO" id="GO:0098552">
    <property type="term" value="C:side of membrane"/>
    <property type="evidence" value="ECO:0007669"/>
    <property type="project" value="UniProtKB-KW"/>
</dbReference>
<evidence type="ECO:0000313" key="21">
    <source>
        <dbReference type="RefSeq" id="XP_018010073.1"/>
    </source>
</evidence>
<evidence type="ECO:0000256" key="18">
    <source>
        <dbReference type="SAM" id="MobiDB-lite"/>
    </source>
</evidence>
<keyword evidence="11" id="KW-0472">Membrane</keyword>
<evidence type="ECO:0000256" key="4">
    <source>
        <dbReference type="ARBA" id="ARBA00022475"/>
    </source>
</evidence>
<name>A0A8B7N9P4_HYAAZ</name>
<feature type="binding site" evidence="15">
    <location>
        <position position="378"/>
    </location>
    <ligand>
        <name>Zn(2+)</name>
        <dbReference type="ChEBI" id="CHEBI:29105"/>
        <label>2</label>
    </ligand>
</feature>
<feature type="binding site" evidence="15">
    <location>
        <position position="458"/>
    </location>
    <ligand>
        <name>Zn(2+)</name>
        <dbReference type="ChEBI" id="CHEBI:29105"/>
        <label>2</label>
    </ligand>
</feature>
<dbReference type="InterPro" id="IPR001952">
    <property type="entry name" value="Alkaline_phosphatase"/>
</dbReference>
<dbReference type="PANTHER" id="PTHR11596:SF5">
    <property type="entry name" value="ALKALINE PHOSPHATASE"/>
    <property type="match status" value="1"/>
</dbReference>
<dbReference type="Proteomes" id="UP000694843">
    <property type="component" value="Unplaced"/>
</dbReference>
<dbReference type="InterPro" id="IPR017850">
    <property type="entry name" value="Alkaline_phosphatase_core_sf"/>
</dbReference>
<evidence type="ECO:0000256" key="7">
    <source>
        <dbReference type="ARBA" id="ARBA00022723"/>
    </source>
</evidence>
<accession>A0A8B7N9P4</accession>
<feature type="binding site" evidence="15">
    <location>
        <position position="336"/>
    </location>
    <ligand>
        <name>Zn(2+)</name>
        <dbReference type="ChEBI" id="CHEBI:29105"/>
        <label>2</label>
    </ligand>
</feature>
<keyword evidence="6" id="KW-0336">GPI-anchor</keyword>
<comment type="cofactor">
    <cofactor evidence="15">
        <name>Zn(2+)</name>
        <dbReference type="ChEBI" id="CHEBI:29105"/>
    </cofactor>
    <text evidence="15">Binds 2 Zn(2+) ions.</text>
</comment>
<feature type="binding site" evidence="15">
    <location>
        <position position="175"/>
    </location>
    <ligand>
        <name>Mg(2+)</name>
        <dbReference type="ChEBI" id="CHEBI:18420"/>
    </ligand>
</feature>